<dbReference type="RefSeq" id="WP_379705754.1">
    <property type="nucleotide sequence ID" value="NZ_JBHSCZ010000001.1"/>
</dbReference>
<dbReference type="GO" id="GO:0016757">
    <property type="term" value="F:glycosyltransferase activity"/>
    <property type="evidence" value="ECO:0007669"/>
    <property type="project" value="UniProtKB-KW"/>
</dbReference>
<dbReference type="EC" id="2.4.-.-" evidence="1"/>
<dbReference type="EMBL" id="JBHSCZ010000001">
    <property type="protein sequence ID" value="MFC4261429.1"/>
    <property type="molecule type" value="Genomic_DNA"/>
</dbReference>
<keyword evidence="1" id="KW-0808">Transferase</keyword>
<keyword evidence="2" id="KW-1185">Reference proteome</keyword>
<organism evidence="1 2">
    <name type="scientific">Ferruginibacter yonginensis</name>
    <dbReference type="NCBI Taxonomy" id="1310416"/>
    <lineage>
        <taxon>Bacteria</taxon>
        <taxon>Pseudomonadati</taxon>
        <taxon>Bacteroidota</taxon>
        <taxon>Chitinophagia</taxon>
        <taxon>Chitinophagales</taxon>
        <taxon>Chitinophagaceae</taxon>
        <taxon>Ferruginibacter</taxon>
    </lineage>
</organism>
<proteinExistence type="predicted"/>
<comment type="caution">
    <text evidence="1">The sequence shown here is derived from an EMBL/GenBank/DDBJ whole genome shotgun (WGS) entry which is preliminary data.</text>
</comment>
<dbReference type="Pfam" id="PF13692">
    <property type="entry name" value="Glyco_trans_1_4"/>
    <property type="match status" value="1"/>
</dbReference>
<dbReference type="SUPFAM" id="SSF53756">
    <property type="entry name" value="UDP-Glycosyltransferase/glycogen phosphorylase"/>
    <property type="match status" value="1"/>
</dbReference>
<dbReference type="Gene3D" id="3.40.50.2000">
    <property type="entry name" value="Glycogen Phosphorylase B"/>
    <property type="match status" value="1"/>
</dbReference>
<protein>
    <submittedName>
        <fullName evidence="1">Glycosyltransferase</fullName>
        <ecNumber evidence="1">2.4.-.-</ecNumber>
    </submittedName>
</protein>
<accession>A0ABV8QMT1</accession>
<keyword evidence="1" id="KW-0328">Glycosyltransferase</keyword>
<gene>
    <name evidence="1" type="ORF">ACFOWM_00940</name>
</gene>
<sequence>MGKRTTPINKNIRTLFVSQQHVHIVMHDVPYPADFGGVVDLFYKLKWLHHFGVQIHLHCFVNKRPPQNILHSFCATVHYYPRKKLGGLSLQLPYIVASRRSKALLHKLMQDDYPVLLEGIHCCYELYKNNLPNKRILLRLHNVEFAYYKQLAIHEKNIFKKIYYQMEARLLQRFEATIAAKAHKILTVSEDDVVTYQQHFKVNNCTFLPVFLPHQQVDSMVGKGKYWLYHGNLSVNENEVAAAWLIKNVAPQTILPFIIAGKNPSTYLKNLVKANSNITLVESPTTAHLHQLIQEAHINVLPSFNNTGVKLKLLNALYNGRFCLVNNAGTAGSGLDALCNIATDTNSFITTINELSKQPFSENEKQHRSAALNNLYNNAMNAQALVKMLL</sequence>
<evidence type="ECO:0000313" key="1">
    <source>
        <dbReference type="EMBL" id="MFC4261429.1"/>
    </source>
</evidence>
<dbReference type="Proteomes" id="UP001595907">
    <property type="component" value="Unassembled WGS sequence"/>
</dbReference>
<name>A0ABV8QMT1_9BACT</name>
<evidence type="ECO:0000313" key="2">
    <source>
        <dbReference type="Proteomes" id="UP001595907"/>
    </source>
</evidence>
<reference evidence="2" key="1">
    <citation type="journal article" date="2019" name="Int. J. Syst. Evol. Microbiol.">
        <title>The Global Catalogue of Microorganisms (GCM) 10K type strain sequencing project: providing services to taxonomists for standard genome sequencing and annotation.</title>
        <authorList>
            <consortium name="The Broad Institute Genomics Platform"/>
            <consortium name="The Broad Institute Genome Sequencing Center for Infectious Disease"/>
            <person name="Wu L."/>
            <person name="Ma J."/>
        </authorList>
    </citation>
    <scope>NUCLEOTIDE SEQUENCE [LARGE SCALE GENOMIC DNA]</scope>
    <source>
        <strain evidence="2">CECT 8289</strain>
    </source>
</reference>